<dbReference type="InterPro" id="IPR003754">
    <property type="entry name" value="4pyrrol_synth_uPrphyn_synth"/>
</dbReference>
<comment type="catalytic activity">
    <reaction evidence="8 9">
        <text>hydroxymethylbilane = uroporphyrinogen III + H2O</text>
        <dbReference type="Rhea" id="RHEA:18965"/>
        <dbReference type="ChEBI" id="CHEBI:15377"/>
        <dbReference type="ChEBI" id="CHEBI:57308"/>
        <dbReference type="ChEBI" id="CHEBI:57845"/>
        <dbReference type="EC" id="4.2.1.75"/>
    </reaction>
</comment>
<evidence type="ECO:0000256" key="5">
    <source>
        <dbReference type="ARBA" id="ARBA00023244"/>
    </source>
</evidence>
<evidence type="ECO:0000259" key="10">
    <source>
        <dbReference type="Pfam" id="PF02602"/>
    </source>
</evidence>
<evidence type="ECO:0000256" key="1">
    <source>
        <dbReference type="ARBA" id="ARBA00004772"/>
    </source>
</evidence>
<sequence length="232" mass="23842">MSDRRRALVLRPEPGNARTVARLRAAGVEAIALPLFKVRPRAWEVPSVDAFDALLLTSANAVRFAGAGLNRLSHLPVVAVGEATAVVAREAGMRVAVTGQGDAAAAVAAARDFPRLLHLAGREHVAVPGTTRVIVYASEPVALASGALAQAVGQVVLLHSARAAARFAALAADLPRGSITLAAISAKVAAAAGEGWERIVVADAPHDAALVAAVTMLAIDRTRGRGDNAHHE</sequence>
<comment type="function">
    <text evidence="6 9">Catalyzes cyclization of the linear tetrapyrrole, hydroxymethylbilane, to the macrocyclic uroporphyrinogen III.</text>
</comment>
<evidence type="ECO:0000256" key="8">
    <source>
        <dbReference type="ARBA" id="ARBA00048617"/>
    </source>
</evidence>
<comment type="similarity">
    <text evidence="2 9">Belongs to the uroporphyrinogen-III synthase family.</text>
</comment>
<dbReference type="InterPro" id="IPR039793">
    <property type="entry name" value="UROS/Hem4"/>
</dbReference>
<dbReference type="PANTHER" id="PTHR38042:SF1">
    <property type="entry name" value="UROPORPHYRINOGEN-III SYNTHASE, CHLOROPLASTIC"/>
    <property type="match status" value="1"/>
</dbReference>
<dbReference type="STRING" id="1855283.SAMN05216382_2336"/>
<evidence type="ECO:0000313" key="12">
    <source>
        <dbReference type="Proteomes" id="UP000199214"/>
    </source>
</evidence>
<evidence type="ECO:0000256" key="2">
    <source>
        <dbReference type="ARBA" id="ARBA00008133"/>
    </source>
</evidence>
<dbReference type="PANTHER" id="PTHR38042">
    <property type="entry name" value="UROPORPHYRINOGEN-III SYNTHASE, CHLOROPLASTIC"/>
    <property type="match status" value="1"/>
</dbReference>
<dbReference type="SUPFAM" id="SSF69618">
    <property type="entry name" value="HemD-like"/>
    <property type="match status" value="1"/>
</dbReference>
<gene>
    <name evidence="11" type="ORF">SAMN05216382_2336</name>
</gene>
<accession>A0A1H7RSI7</accession>
<reference evidence="12" key="1">
    <citation type="submission" date="2016-10" db="EMBL/GenBank/DDBJ databases">
        <authorList>
            <person name="Varghese N."/>
            <person name="Submissions S."/>
        </authorList>
    </citation>
    <scope>NUCLEOTIDE SEQUENCE [LARGE SCALE GENOMIC DNA]</scope>
    <source>
        <strain evidence="12">JS21-1</strain>
    </source>
</reference>
<dbReference type="Gene3D" id="3.40.50.10090">
    <property type="match status" value="2"/>
</dbReference>
<dbReference type="InterPro" id="IPR036108">
    <property type="entry name" value="4pyrrol_syn_uPrphyn_synt_sf"/>
</dbReference>
<evidence type="ECO:0000256" key="3">
    <source>
        <dbReference type="ARBA" id="ARBA00013109"/>
    </source>
</evidence>
<name>A0A1H7RSI7_9SPHN</name>
<dbReference type="Proteomes" id="UP000199214">
    <property type="component" value="Unassembled WGS sequence"/>
</dbReference>
<keyword evidence="12" id="KW-1185">Reference proteome</keyword>
<dbReference type="AlphaFoldDB" id="A0A1H7RSI7"/>
<keyword evidence="4 9" id="KW-0456">Lyase</keyword>
<protein>
    <recommendedName>
        <fullName evidence="7 9">Uroporphyrinogen-III synthase</fullName>
        <ecNumber evidence="3 9">4.2.1.75</ecNumber>
    </recommendedName>
</protein>
<evidence type="ECO:0000256" key="6">
    <source>
        <dbReference type="ARBA" id="ARBA00037589"/>
    </source>
</evidence>
<dbReference type="OrthoDB" id="7424801at2"/>
<organism evidence="11 12">
    <name type="scientific">Sphingomonas palmae</name>
    <dbReference type="NCBI Taxonomy" id="1855283"/>
    <lineage>
        <taxon>Bacteria</taxon>
        <taxon>Pseudomonadati</taxon>
        <taxon>Pseudomonadota</taxon>
        <taxon>Alphaproteobacteria</taxon>
        <taxon>Sphingomonadales</taxon>
        <taxon>Sphingomonadaceae</taxon>
        <taxon>Sphingomonas</taxon>
    </lineage>
</organism>
<dbReference type="GO" id="GO:0004852">
    <property type="term" value="F:uroporphyrinogen-III synthase activity"/>
    <property type="evidence" value="ECO:0007669"/>
    <property type="project" value="UniProtKB-UniRule"/>
</dbReference>
<dbReference type="EC" id="4.2.1.75" evidence="3 9"/>
<evidence type="ECO:0000256" key="7">
    <source>
        <dbReference type="ARBA" id="ARBA00040167"/>
    </source>
</evidence>
<dbReference type="GO" id="GO:0006780">
    <property type="term" value="P:uroporphyrinogen III biosynthetic process"/>
    <property type="evidence" value="ECO:0007669"/>
    <property type="project" value="UniProtKB-UniRule"/>
</dbReference>
<evidence type="ECO:0000256" key="4">
    <source>
        <dbReference type="ARBA" id="ARBA00023239"/>
    </source>
</evidence>
<dbReference type="GO" id="GO:0006782">
    <property type="term" value="P:protoporphyrinogen IX biosynthetic process"/>
    <property type="evidence" value="ECO:0007669"/>
    <property type="project" value="UniProtKB-UniRule"/>
</dbReference>
<comment type="pathway">
    <text evidence="1 9">Porphyrin-containing compound metabolism; protoporphyrin-IX biosynthesis; coproporphyrinogen-III from 5-aminolevulinate: step 3/4.</text>
</comment>
<proteinExistence type="inferred from homology"/>
<dbReference type="Pfam" id="PF02602">
    <property type="entry name" value="HEM4"/>
    <property type="match status" value="1"/>
</dbReference>
<dbReference type="EMBL" id="FNZZ01000004">
    <property type="protein sequence ID" value="SEL62969.1"/>
    <property type="molecule type" value="Genomic_DNA"/>
</dbReference>
<keyword evidence="5 9" id="KW-0627">Porphyrin biosynthesis</keyword>
<feature type="domain" description="Tetrapyrrole biosynthesis uroporphyrinogen III synthase" evidence="10">
    <location>
        <begin position="18"/>
        <end position="212"/>
    </location>
</feature>
<dbReference type="RefSeq" id="WP_093006456.1">
    <property type="nucleotide sequence ID" value="NZ_FNZZ01000004.1"/>
</dbReference>
<evidence type="ECO:0000313" key="11">
    <source>
        <dbReference type="EMBL" id="SEL62969.1"/>
    </source>
</evidence>
<evidence type="ECO:0000256" key="9">
    <source>
        <dbReference type="RuleBase" id="RU366031"/>
    </source>
</evidence>